<dbReference type="InterPro" id="IPR006944">
    <property type="entry name" value="Phage/GTA_portal"/>
</dbReference>
<feature type="compositionally biased region" description="Low complexity" evidence="1">
    <location>
        <begin position="407"/>
        <end position="417"/>
    </location>
</feature>
<accession>A0ABY5TWV2</accession>
<dbReference type="RefSeq" id="WP_084477558.1">
    <property type="nucleotide sequence ID" value="NZ_CP103423.1"/>
</dbReference>
<dbReference type="Pfam" id="PF04860">
    <property type="entry name" value="Phage_portal"/>
    <property type="match status" value="1"/>
</dbReference>
<evidence type="ECO:0000313" key="3">
    <source>
        <dbReference type="Proteomes" id="UP001058364"/>
    </source>
</evidence>
<gene>
    <name evidence="2" type="ORF">NX772_03065</name>
</gene>
<evidence type="ECO:0000313" key="2">
    <source>
        <dbReference type="EMBL" id="UWD34061.1"/>
    </source>
</evidence>
<sequence>MSKVIDNIKKLFKPRNTTGNINGFRDFNNSLNYSTLTNTIKTLNEQEFLTFGLLVRAVQLIANDIGKVNFRHLKANKHGEYENIQESEIAKILNKRPTATLTPWEFKKILIWNLLLYGNAPIFIIRDESEKIKELIPIYPDYITKQEENGIISYVFKSGSNPAILLREKDVIYISYELIQGYENLSIRTLFKSTISKVKENELAMINAIKNDVSYSAFIKIRDATNQSQRELANQALKQMLENHKKNGSFGIVIDEKWEMGKASEIVNMRIDFQTRNALGREFAASLGIPPAKLGIDDPNKYNSSAELNRAYIDNSLKPLLTNITQRFTYSLLENEQEIITFKTLDLLSIDLKSIQEFASSAINNGYATANEIRALIGLDKHPDGDFLLANGTLTPVKVLQAQYNNPPEQQKPPLKQQESERDTNTPETTKTPKKQKITKGD</sequence>
<feature type="region of interest" description="Disordered" evidence="1">
    <location>
        <begin position="403"/>
        <end position="442"/>
    </location>
</feature>
<dbReference type="Proteomes" id="UP001058364">
    <property type="component" value="Chromosome"/>
</dbReference>
<reference evidence="2" key="1">
    <citation type="submission" date="2022-08" db="EMBL/GenBank/DDBJ databases">
        <title>Complete genome sequence of Mycoplasma molare type strain H 542.</title>
        <authorList>
            <person name="Spergser J."/>
        </authorList>
    </citation>
    <scope>NUCLEOTIDE SEQUENCE</scope>
    <source>
        <strain evidence="2">H 542</strain>
    </source>
</reference>
<name>A0ABY5TWV2_9BACT</name>
<dbReference type="InterPro" id="IPR006427">
    <property type="entry name" value="Portal_HK97"/>
</dbReference>
<feature type="compositionally biased region" description="Basic residues" evidence="1">
    <location>
        <begin position="432"/>
        <end position="442"/>
    </location>
</feature>
<protein>
    <submittedName>
        <fullName evidence="2">Phage portal protein</fullName>
    </submittedName>
</protein>
<dbReference type="EMBL" id="CP103423">
    <property type="protein sequence ID" value="UWD34061.1"/>
    <property type="molecule type" value="Genomic_DNA"/>
</dbReference>
<evidence type="ECO:0000256" key="1">
    <source>
        <dbReference type="SAM" id="MobiDB-lite"/>
    </source>
</evidence>
<proteinExistence type="predicted"/>
<organism evidence="2 3">
    <name type="scientific">Mesomycoplasma molare</name>
    <dbReference type="NCBI Taxonomy" id="171288"/>
    <lineage>
        <taxon>Bacteria</taxon>
        <taxon>Bacillati</taxon>
        <taxon>Mycoplasmatota</taxon>
        <taxon>Mycoplasmoidales</taxon>
        <taxon>Metamycoplasmataceae</taxon>
        <taxon>Mesomycoplasma</taxon>
    </lineage>
</organism>
<dbReference type="NCBIfam" id="TIGR01537">
    <property type="entry name" value="portal_HK97"/>
    <property type="match status" value="1"/>
</dbReference>
<keyword evidence="3" id="KW-1185">Reference proteome</keyword>